<name>A0ABY5TUP0_9GAMM</name>
<keyword evidence="2" id="KW-0560">Oxidoreductase</keyword>
<dbReference type="PROSITE" id="PS00061">
    <property type="entry name" value="ADH_SHORT"/>
    <property type="match status" value="1"/>
</dbReference>
<dbReference type="InterPro" id="IPR020904">
    <property type="entry name" value="Sc_DH/Rdtase_CS"/>
</dbReference>
<dbReference type="Proteomes" id="UP001059934">
    <property type="component" value="Chromosome"/>
</dbReference>
<dbReference type="InterPro" id="IPR036291">
    <property type="entry name" value="NAD(P)-bd_dom_sf"/>
</dbReference>
<accession>A0ABY5TUP0</accession>
<dbReference type="PRINTS" id="PR00081">
    <property type="entry name" value="GDHRDH"/>
</dbReference>
<evidence type="ECO:0000313" key="4">
    <source>
        <dbReference type="Proteomes" id="UP001059934"/>
    </source>
</evidence>
<dbReference type="PRINTS" id="PR00080">
    <property type="entry name" value="SDRFAMILY"/>
</dbReference>
<dbReference type="Pfam" id="PF13561">
    <property type="entry name" value="adh_short_C2"/>
    <property type="match status" value="1"/>
</dbReference>
<dbReference type="EMBL" id="CP103416">
    <property type="protein sequence ID" value="UVW35879.1"/>
    <property type="molecule type" value="Genomic_DNA"/>
</dbReference>
<dbReference type="SUPFAM" id="SSF51735">
    <property type="entry name" value="NAD(P)-binding Rossmann-fold domains"/>
    <property type="match status" value="1"/>
</dbReference>
<evidence type="ECO:0000256" key="1">
    <source>
        <dbReference type="ARBA" id="ARBA00006484"/>
    </source>
</evidence>
<protein>
    <submittedName>
        <fullName evidence="3">SDR family oxidoreductase</fullName>
    </submittedName>
</protein>
<keyword evidence="4" id="KW-1185">Reference proteome</keyword>
<evidence type="ECO:0000256" key="2">
    <source>
        <dbReference type="ARBA" id="ARBA00023002"/>
    </source>
</evidence>
<gene>
    <name evidence="3" type="ORF">NYF23_04520</name>
</gene>
<proteinExistence type="inferred from homology"/>
<sequence>MKLSEQSKGRLKGKVALVTGAARGVGFATAQGFCHEGATVLMTDINSEQGEAAAAQIGARFMSLDVAQEADWQRCAALIAEDYGRLDILVNNAAILRSSDILQESLQQWREVMAVNADSVFLAIHYLLPIITASGAGSIINMSSSSALMGMPHFCAYTAAKAAVRNLTMSTAVLCKQQGSGVRCNSVHPDGINTKMAREIAADMPADVIAGYQRTAPFICQPEDVANTLLFLASDESRHINGAAICLDNTATIHPPYL</sequence>
<dbReference type="PANTHER" id="PTHR24321:SF15">
    <property type="entry name" value="OXIDOREDUCTASE UCPA"/>
    <property type="match status" value="1"/>
</dbReference>
<dbReference type="PANTHER" id="PTHR24321">
    <property type="entry name" value="DEHYDROGENASES, SHORT CHAIN"/>
    <property type="match status" value="1"/>
</dbReference>
<evidence type="ECO:0000313" key="3">
    <source>
        <dbReference type="EMBL" id="UVW35879.1"/>
    </source>
</evidence>
<organism evidence="3 4">
    <name type="scientific">SAR92 clade bacterium H455</name>
    <dbReference type="NCBI Taxonomy" id="2974818"/>
    <lineage>
        <taxon>Bacteria</taxon>
        <taxon>Pseudomonadati</taxon>
        <taxon>Pseudomonadota</taxon>
        <taxon>Gammaproteobacteria</taxon>
        <taxon>Cellvibrionales</taxon>
        <taxon>Porticoccaceae</taxon>
        <taxon>SAR92 clade</taxon>
    </lineage>
</organism>
<dbReference type="InterPro" id="IPR002347">
    <property type="entry name" value="SDR_fam"/>
</dbReference>
<comment type="similarity">
    <text evidence="1">Belongs to the short-chain dehydrogenases/reductases (SDR) family.</text>
</comment>
<reference evidence="3" key="1">
    <citation type="submission" date="2022-08" db="EMBL/GenBank/DDBJ databases">
        <title>Catabolic pathway analysis in culturable SAR92 clade bacteria reveals their overlooked roles in DMSP degradation in coastal seas.</title>
        <authorList>
            <person name="He X."/>
            <person name="Zhang X."/>
            <person name="Zhang Y."/>
        </authorList>
    </citation>
    <scope>NUCLEOTIDE SEQUENCE</scope>
    <source>
        <strain evidence="3">H455</strain>
    </source>
</reference>
<dbReference type="Gene3D" id="3.40.50.720">
    <property type="entry name" value="NAD(P)-binding Rossmann-like Domain"/>
    <property type="match status" value="1"/>
</dbReference>